<sequence>MGIDDAKHGLELHKCHISIAPVGDGILLSQYILIYGYVNRLMYKFTSLRRPSLVMVYLCLTVEQHPPIPVVAYQDDDRKQ</sequence>
<evidence type="ECO:0000313" key="1">
    <source>
        <dbReference type="EMBL" id="RGS11286.1"/>
    </source>
</evidence>
<name>A0A3E5DK92_9BACT</name>
<organism evidence="1 2">
    <name type="scientific">Segatella copri</name>
    <dbReference type="NCBI Taxonomy" id="165179"/>
    <lineage>
        <taxon>Bacteria</taxon>
        <taxon>Pseudomonadati</taxon>
        <taxon>Bacteroidota</taxon>
        <taxon>Bacteroidia</taxon>
        <taxon>Bacteroidales</taxon>
        <taxon>Prevotellaceae</taxon>
        <taxon>Segatella</taxon>
    </lineage>
</organism>
<reference evidence="1 2" key="1">
    <citation type="submission" date="2018-08" db="EMBL/GenBank/DDBJ databases">
        <title>A genome reference for cultivated species of the human gut microbiota.</title>
        <authorList>
            <person name="Zou Y."/>
            <person name="Xue W."/>
            <person name="Luo G."/>
        </authorList>
    </citation>
    <scope>NUCLEOTIDE SEQUENCE [LARGE SCALE GENOMIC DNA]</scope>
    <source>
        <strain evidence="1 2">AF24-12</strain>
    </source>
</reference>
<evidence type="ECO:0000313" key="2">
    <source>
        <dbReference type="Proteomes" id="UP000283872"/>
    </source>
</evidence>
<dbReference type="Proteomes" id="UP000283872">
    <property type="component" value="Unassembled WGS sequence"/>
</dbReference>
<comment type="caution">
    <text evidence="1">The sequence shown here is derived from an EMBL/GenBank/DDBJ whole genome shotgun (WGS) entry which is preliminary data.</text>
</comment>
<dbReference type="AlphaFoldDB" id="A0A3E5DK92"/>
<proteinExistence type="predicted"/>
<accession>A0A3E5DK92</accession>
<dbReference type="EMBL" id="QRVA01000053">
    <property type="protein sequence ID" value="RGS11286.1"/>
    <property type="molecule type" value="Genomic_DNA"/>
</dbReference>
<gene>
    <name evidence="1" type="ORF">DWY11_14150</name>
</gene>
<protein>
    <submittedName>
        <fullName evidence="1">Uncharacterized protein</fullName>
    </submittedName>
</protein>